<organism evidence="1 2">
    <name type="scientific">Trichoderma lentiforme</name>
    <dbReference type="NCBI Taxonomy" id="1567552"/>
    <lineage>
        <taxon>Eukaryota</taxon>
        <taxon>Fungi</taxon>
        <taxon>Dikarya</taxon>
        <taxon>Ascomycota</taxon>
        <taxon>Pezizomycotina</taxon>
        <taxon>Sordariomycetes</taxon>
        <taxon>Hypocreomycetidae</taxon>
        <taxon>Hypocreales</taxon>
        <taxon>Hypocreaceae</taxon>
        <taxon>Trichoderma</taxon>
    </lineage>
</organism>
<evidence type="ECO:0000313" key="1">
    <source>
        <dbReference type="EMBL" id="KAF3076511.1"/>
    </source>
</evidence>
<comment type="caution">
    <text evidence="1">The sequence shown here is derived from an EMBL/GenBank/DDBJ whole genome shotgun (WGS) entry which is preliminary data.</text>
</comment>
<dbReference type="Proteomes" id="UP000801864">
    <property type="component" value="Unassembled WGS sequence"/>
</dbReference>
<reference evidence="1 2" key="1">
    <citation type="submission" date="2018-06" db="EMBL/GenBank/DDBJ databases">
        <title>Genome analysis of cellulolytic fungus Trichoderma lentiforme CFAM-422.</title>
        <authorList>
            <person name="Steindorff A.S."/>
            <person name="Formighieri E.F."/>
            <person name="Midorikawa G.E.O."/>
            <person name="Tamietti M.S."/>
            <person name="Ramos E.Z."/>
            <person name="Silva A.S."/>
            <person name="Bon E.P.S."/>
            <person name="Mendes T.D."/>
            <person name="Damaso M.C.T."/>
            <person name="Favaro L.C.L."/>
        </authorList>
    </citation>
    <scope>NUCLEOTIDE SEQUENCE [LARGE SCALE GENOMIC DNA]</scope>
    <source>
        <strain evidence="1 2">CFAM-422</strain>
    </source>
</reference>
<dbReference type="AlphaFoldDB" id="A0A9P4XP41"/>
<proteinExistence type="predicted"/>
<name>A0A9P4XP41_9HYPO</name>
<protein>
    <submittedName>
        <fullName evidence="1">Uncharacterized protein</fullName>
    </submittedName>
</protein>
<evidence type="ECO:0000313" key="2">
    <source>
        <dbReference type="Proteomes" id="UP000801864"/>
    </source>
</evidence>
<dbReference type="EMBL" id="QLNT01000002">
    <property type="protein sequence ID" value="KAF3076511.1"/>
    <property type="molecule type" value="Genomic_DNA"/>
</dbReference>
<sequence>MKEDAMEVGSEKFKELMALWEYTSQEMGPELDYKRFDELMNFWKSMPLEMHVSWHEAFESASALPEGKRSLPGLRRLFAKARNRENIDLCNLEWKLRRGFSIFFNITNIIEEDDLEQKIPLAFGRLLGMKEPDNSIHNVWQTYFMPLATTKQMVLICGCVNDILQLMHVGRRFLGYEAVQQALADQFEGFKSCLRMNQFRAWRQELKLDFPELLAKHPTDEMRAALGKEFCDWVEVQDDWLWSEEV</sequence>
<accession>A0A9P4XP41</accession>
<gene>
    <name evidence="1" type="ORF">CFAM422_001189</name>
</gene>
<keyword evidence="2" id="KW-1185">Reference proteome</keyword>